<keyword evidence="2" id="KW-1185">Reference proteome</keyword>
<accession>A0A6A7BDL1</accession>
<proteinExistence type="predicted"/>
<gene>
    <name evidence="1" type="ORF">T440DRAFT_552733</name>
</gene>
<sequence length="311" mass="35207">MTSTEVISPVAACVSPTFISSSTHKLKSGFFPSHAFEDSCTFRGKKFTFPGGSKWRVEEPLSALRLQQESSPCEATQVFTAHRLTDPSSDDSEPEQAVIKVKFQIKAPDDTVRYYEDWLHDYEEDLRRWPDPSDHDQEAVEDARDALRWCTEPTVMPSNDAVSEHHALGRLAESKCQHAPWLLDCMQLAVQADTHPMGIIGGYLTMVLMTKLPGVCLDYKYLHGLSFADRNNLREDFRKALVNVWDNGVDPVDSARRNLIWNREARICYVIDYEGCDIDAEDSDQPLEFIEDVQYDAWDLTEESVFGSGSG</sequence>
<dbReference type="OrthoDB" id="5401170at2759"/>
<reference evidence="1" key="1">
    <citation type="submission" date="2020-01" db="EMBL/GenBank/DDBJ databases">
        <authorList>
            <consortium name="DOE Joint Genome Institute"/>
            <person name="Haridas S."/>
            <person name="Albert R."/>
            <person name="Binder M."/>
            <person name="Bloem J."/>
            <person name="Labutti K."/>
            <person name="Salamov A."/>
            <person name="Andreopoulos B."/>
            <person name="Baker S.E."/>
            <person name="Barry K."/>
            <person name="Bills G."/>
            <person name="Bluhm B.H."/>
            <person name="Cannon C."/>
            <person name="Castanera R."/>
            <person name="Culley D.E."/>
            <person name="Daum C."/>
            <person name="Ezra D."/>
            <person name="Gonzalez J.B."/>
            <person name="Henrissat B."/>
            <person name="Kuo A."/>
            <person name="Liang C."/>
            <person name="Lipzen A."/>
            <person name="Lutzoni F."/>
            <person name="Magnuson J."/>
            <person name="Mondo S."/>
            <person name="Nolan M."/>
            <person name="Ohm R."/>
            <person name="Pangilinan J."/>
            <person name="Park H.-J."/>
            <person name="Ramirez L."/>
            <person name="Alfaro M."/>
            <person name="Sun H."/>
            <person name="Tritt A."/>
            <person name="Yoshinaga Y."/>
            <person name="Zwiers L.-H."/>
            <person name="Turgeon B.G."/>
            <person name="Goodwin S.B."/>
            <person name="Spatafora J.W."/>
            <person name="Crous P.W."/>
            <person name="Grigoriev I.V."/>
        </authorList>
    </citation>
    <scope>NUCLEOTIDE SEQUENCE</scope>
    <source>
        <strain evidence="1">IPT5</strain>
    </source>
</reference>
<evidence type="ECO:0000313" key="2">
    <source>
        <dbReference type="Proteomes" id="UP000799423"/>
    </source>
</evidence>
<protein>
    <submittedName>
        <fullName evidence="1">Uncharacterized protein</fullName>
    </submittedName>
</protein>
<dbReference type="EMBL" id="MU006295">
    <property type="protein sequence ID" value="KAF2853494.1"/>
    <property type="molecule type" value="Genomic_DNA"/>
</dbReference>
<name>A0A6A7BDL1_9PLEO</name>
<dbReference type="AlphaFoldDB" id="A0A6A7BDL1"/>
<organism evidence="1 2">
    <name type="scientific">Plenodomus tracheiphilus IPT5</name>
    <dbReference type="NCBI Taxonomy" id="1408161"/>
    <lineage>
        <taxon>Eukaryota</taxon>
        <taxon>Fungi</taxon>
        <taxon>Dikarya</taxon>
        <taxon>Ascomycota</taxon>
        <taxon>Pezizomycotina</taxon>
        <taxon>Dothideomycetes</taxon>
        <taxon>Pleosporomycetidae</taxon>
        <taxon>Pleosporales</taxon>
        <taxon>Pleosporineae</taxon>
        <taxon>Leptosphaeriaceae</taxon>
        <taxon>Plenodomus</taxon>
    </lineage>
</organism>
<evidence type="ECO:0000313" key="1">
    <source>
        <dbReference type="EMBL" id="KAF2853494.1"/>
    </source>
</evidence>
<dbReference type="Proteomes" id="UP000799423">
    <property type="component" value="Unassembled WGS sequence"/>
</dbReference>